<name>A0A835UUA2_VANPL</name>
<gene>
    <name evidence="2" type="ORF">HPP92_016089</name>
</gene>
<comment type="caution">
    <text evidence="2">The sequence shown here is derived from an EMBL/GenBank/DDBJ whole genome shotgun (WGS) entry which is preliminary data.</text>
</comment>
<keyword evidence="3" id="KW-1185">Reference proteome</keyword>
<evidence type="ECO:0000256" key="1">
    <source>
        <dbReference type="SAM" id="MobiDB-lite"/>
    </source>
</evidence>
<evidence type="ECO:0000313" key="3">
    <source>
        <dbReference type="Proteomes" id="UP000636800"/>
    </source>
</evidence>
<feature type="region of interest" description="Disordered" evidence="1">
    <location>
        <begin position="56"/>
        <end position="101"/>
    </location>
</feature>
<feature type="compositionally biased region" description="Pro residues" evidence="1">
    <location>
        <begin position="58"/>
        <end position="72"/>
    </location>
</feature>
<accession>A0A835UUA2</accession>
<reference evidence="2 3" key="1">
    <citation type="journal article" date="2020" name="Nat. Food">
        <title>A phased Vanilla planifolia genome enables genetic improvement of flavour and production.</title>
        <authorList>
            <person name="Hasing T."/>
            <person name="Tang H."/>
            <person name="Brym M."/>
            <person name="Khazi F."/>
            <person name="Huang T."/>
            <person name="Chambers A.H."/>
        </authorList>
    </citation>
    <scope>NUCLEOTIDE SEQUENCE [LARGE SCALE GENOMIC DNA]</scope>
    <source>
        <tissue evidence="2">Leaf</tissue>
    </source>
</reference>
<protein>
    <submittedName>
        <fullName evidence="2">Uncharacterized protein</fullName>
    </submittedName>
</protein>
<sequence length="101" mass="11339">MRINSNLSFQSLARSYHATAGLLFAHGKSSRHSTRDIASSPPPSLYQKIKEIVSADDPLPPMASLPPPPSPPQRNRLRVPPSPFIFRHPKRRHPDAHQMFV</sequence>
<organism evidence="2 3">
    <name type="scientific">Vanilla planifolia</name>
    <name type="common">Vanilla</name>
    <dbReference type="NCBI Taxonomy" id="51239"/>
    <lineage>
        <taxon>Eukaryota</taxon>
        <taxon>Viridiplantae</taxon>
        <taxon>Streptophyta</taxon>
        <taxon>Embryophyta</taxon>
        <taxon>Tracheophyta</taxon>
        <taxon>Spermatophyta</taxon>
        <taxon>Magnoliopsida</taxon>
        <taxon>Liliopsida</taxon>
        <taxon>Asparagales</taxon>
        <taxon>Orchidaceae</taxon>
        <taxon>Vanilloideae</taxon>
        <taxon>Vanilleae</taxon>
        <taxon>Vanilla</taxon>
    </lineage>
</organism>
<dbReference type="Proteomes" id="UP000636800">
    <property type="component" value="Chromosome 7"/>
</dbReference>
<evidence type="ECO:0000313" key="2">
    <source>
        <dbReference type="EMBL" id="KAG0474232.1"/>
    </source>
</evidence>
<dbReference type="EMBL" id="JADCNL010000007">
    <property type="protein sequence ID" value="KAG0474232.1"/>
    <property type="molecule type" value="Genomic_DNA"/>
</dbReference>
<proteinExistence type="predicted"/>
<dbReference type="AlphaFoldDB" id="A0A835UUA2"/>